<evidence type="ECO:0000256" key="4">
    <source>
        <dbReference type="ARBA" id="ARBA00022676"/>
    </source>
</evidence>
<evidence type="ECO:0000313" key="13">
    <source>
        <dbReference type="EMBL" id="PWA90478.1"/>
    </source>
</evidence>
<keyword evidence="14" id="KW-1185">Reference proteome</keyword>
<dbReference type="InterPro" id="IPR001296">
    <property type="entry name" value="Glyco_trans_1"/>
</dbReference>
<evidence type="ECO:0000256" key="2">
    <source>
        <dbReference type="ARBA" id="ARBA00005894"/>
    </source>
</evidence>
<dbReference type="Pfam" id="PF24861">
    <property type="entry name" value="SUS_N"/>
    <property type="match status" value="2"/>
</dbReference>
<gene>
    <name evidence="13" type="ORF">CTI12_AA100600</name>
</gene>
<evidence type="ECO:0000256" key="5">
    <source>
        <dbReference type="ARBA" id="ARBA00022679"/>
    </source>
</evidence>
<feature type="domain" description="Glycosyl transferase family 1" evidence="9">
    <location>
        <begin position="1098"/>
        <end position="1253"/>
    </location>
</feature>
<evidence type="ECO:0000256" key="6">
    <source>
        <dbReference type="ARBA" id="ARBA00049030"/>
    </source>
</evidence>
<comment type="similarity">
    <text evidence="2 7">Belongs to the glycosyltransferase 1 family. Plant sucrose synthase subfamily.</text>
</comment>
<feature type="domain" description="Sucrose synthase first GT-B" evidence="10">
    <location>
        <begin position="740"/>
        <end position="867"/>
    </location>
</feature>
<dbReference type="NCBIfam" id="TIGR02470">
    <property type="entry name" value="sucr_synth"/>
    <property type="match status" value="1"/>
</dbReference>
<evidence type="ECO:0000259" key="12">
    <source>
        <dbReference type="Pfam" id="PF24862"/>
    </source>
</evidence>
<dbReference type="FunFam" id="3.40.50.2000:FF:000006">
    <property type="entry name" value="Sucrose synthase"/>
    <property type="match status" value="1"/>
</dbReference>
<comment type="caution">
    <text evidence="13">The sequence shown here is derived from an EMBL/GenBank/DDBJ whole genome shotgun (WGS) entry which is preliminary data.</text>
</comment>
<dbReference type="Pfam" id="PF00862">
    <property type="entry name" value="GT-B_Sucrose_synth"/>
    <property type="match status" value="2"/>
</dbReference>
<keyword evidence="4 7" id="KW-0328">Glycosyltransferase</keyword>
<reference evidence="13 14" key="1">
    <citation type="journal article" date="2018" name="Mol. Plant">
        <title>The genome of Artemisia annua provides insight into the evolution of Asteraceae family and artemisinin biosynthesis.</title>
        <authorList>
            <person name="Shen Q."/>
            <person name="Zhang L."/>
            <person name="Liao Z."/>
            <person name="Wang S."/>
            <person name="Yan T."/>
            <person name="Shi P."/>
            <person name="Liu M."/>
            <person name="Fu X."/>
            <person name="Pan Q."/>
            <person name="Wang Y."/>
            <person name="Lv Z."/>
            <person name="Lu X."/>
            <person name="Zhang F."/>
            <person name="Jiang W."/>
            <person name="Ma Y."/>
            <person name="Chen M."/>
            <person name="Hao X."/>
            <person name="Li L."/>
            <person name="Tang Y."/>
            <person name="Lv G."/>
            <person name="Zhou Y."/>
            <person name="Sun X."/>
            <person name="Brodelius P.E."/>
            <person name="Rose J.K.C."/>
            <person name="Tang K."/>
        </authorList>
    </citation>
    <scope>NUCLEOTIDE SEQUENCE [LARGE SCALE GENOMIC DNA]</scope>
    <source>
        <strain evidence="14">cv. Huhao1</strain>
        <tissue evidence="13">Leaf</tissue>
    </source>
</reference>
<dbReference type="Gene3D" id="3.10.450.330">
    <property type="match status" value="2"/>
</dbReference>
<dbReference type="OrthoDB" id="937291at2759"/>
<feature type="domain" description="Sucrose synthase EPBD" evidence="12">
    <location>
        <begin position="666"/>
        <end position="717"/>
    </location>
</feature>
<evidence type="ECO:0000256" key="7">
    <source>
        <dbReference type="RuleBase" id="RU280817"/>
    </source>
</evidence>
<evidence type="ECO:0000256" key="8">
    <source>
        <dbReference type="SAM" id="MobiDB-lite"/>
    </source>
</evidence>
<feature type="region of interest" description="Disordered" evidence="8">
    <location>
        <begin position="360"/>
        <end position="387"/>
    </location>
</feature>
<dbReference type="GO" id="GO:0016157">
    <property type="term" value="F:sucrose synthase activity"/>
    <property type="evidence" value="ECO:0007669"/>
    <property type="project" value="UniProtKB-UniRule"/>
</dbReference>
<dbReference type="EMBL" id="PKPP01000629">
    <property type="protein sequence ID" value="PWA90478.1"/>
    <property type="molecule type" value="Genomic_DNA"/>
</dbReference>
<organism evidence="13 14">
    <name type="scientific">Artemisia annua</name>
    <name type="common">Sweet wormwood</name>
    <dbReference type="NCBI Taxonomy" id="35608"/>
    <lineage>
        <taxon>Eukaryota</taxon>
        <taxon>Viridiplantae</taxon>
        <taxon>Streptophyta</taxon>
        <taxon>Embryophyta</taxon>
        <taxon>Tracheophyta</taxon>
        <taxon>Spermatophyta</taxon>
        <taxon>Magnoliopsida</taxon>
        <taxon>eudicotyledons</taxon>
        <taxon>Gunneridae</taxon>
        <taxon>Pentapetalae</taxon>
        <taxon>asterids</taxon>
        <taxon>campanulids</taxon>
        <taxon>Asterales</taxon>
        <taxon>Asteraceae</taxon>
        <taxon>Asteroideae</taxon>
        <taxon>Anthemideae</taxon>
        <taxon>Artemisiinae</taxon>
        <taxon>Artemisia</taxon>
    </lineage>
</organism>
<dbReference type="Gene3D" id="3.40.50.2000">
    <property type="entry name" value="Glycogen Phosphorylase B"/>
    <property type="match status" value="3"/>
</dbReference>
<sequence length="1355" mass="155097">MTSIDQSTINQSEEIYLATSKFESNDDLLKSVREFYYTKGYGLSIRDSKKDQYVTLQCDLSGVYQDKRRAGTKRKKSTGSRLTDCPFQITGKKGSDGVWVFKVKNLAHNHDPSTDMSGHPSFRRLQPDDVQIVKIMSLSGIPPRQILSTLRQQNPNLPAISRTIYNLKAKFRKDDLGNRSAISLLFEELQKGGFSHDILHNPDGYITAVEHEFNEIKVKLASEKIRVPHNCNMPLFRELLSHVSQFALKEIHKQYEKIKDGTVTPCTGHFMATMGLPCAHKIVSCLGMTIPLNIIHPHWRIDTLSLNTEVDSSSDGNNNFFALLNELRSKYQMWPLGKQELATSMIAKLVNESDTYFEPVIQRPKGRPPKAKKKKGKTSTTRDPSKFELVESSHARNPSSFSHVQHHNNLIDLNAYPECSEFLQILQGFIAWLVMADRVLTGVLSLRERLNDALAIQGNVFAVLLKRLESNEKQILKPGELKTEFEMICKDDQNKLHDGFVDEVIKSTQEAIVLPPWVALAVRQRPGVWEYVRINVDTLLVEELTVPRYLHFKEELVNGTSYFPVLLLIKQGFIVWLVMADRVLTGVLSLRERLNDALAIQGNKFAILLKRLESNEKQILKPGELKTEFEAICKDDQNKLHDGLVDEVIKSTQEAIVLPPWVALATMMLNDRIQSLSTLQSVLRKGVDYLTKFSGDTLYSEFEDKFQEIGLERGWGDNVERVTEMLQMLLELLEGPDACTLEKFLGRIPIVFNVVILSPHGYFAQENVLGFPDTGGQIVYILDQVPAMEREMIKRIKEQGLDIVPRILIVTRLLPDAKGTTCGERLEKVYGAENSHILRVPFRTKEGILRKWISRFEVWPYLETFSEVTRLLPDAKGTTCGERLEKVFGAENSHILRVPFRTEEGILRKWISRFEVWPYLETFSEDVAKEVTTELQTKPDLIIGNYSDGNLVASLLAHKLGVTQCTIAHALEKTKYPDSDIYWKNFEEKYHFSSQFTADLIAMNHTDFIITSTLQEIAGSKETVGQYESHTAFTMPELYRVVHGIDVFDPKFNIVSPGADTGIYYSYTEKEKRLISFHPEIEELLFSSVENEEHLCVLKDKSKPILFTMARLDNVKNLTGLVEWYAKNPRLRELVNLVVVGGDRRKESKDLEEQSQMKKMYSLIDEYKLNGQFRWISAQMNRVRNGELYRVIADTKGAFIQPALYEAFGLTVVEAMTCGLPTFATLHGGPAEIIVHGKSGFHIDPYHGDQVGNLLVDFFDKCKKDPSHWENISKGGLHRIQEKYTWQIYSERLLTLANVYGFWKHVSKLDRLEIKRYLEMFYGLKFRKLVESFLSNYRQNLFRWQLITKHLLLGA</sequence>
<feature type="domain" description="Sucrose synthase N-terminal" evidence="11">
    <location>
        <begin position="445"/>
        <end position="554"/>
    </location>
</feature>
<dbReference type="InterPro" id="IPR012820">
    <property type="entry name" value="Sucrose_synthase_pln/cyn"/>
</dbReference>
<dbReference type="Pfam" id="PF00534">
    <property type="entry name" value="Glycos_transf_1"/>
    <property type="match status" value="1"/>
</dbReference>
<dbReference type="InterPro" id="IPR056736">
    <property type="entry name" value="SUS_EPBD"/>
</dbReference>
<dbReference type="SUPFAM" id="SSF53756">
    <property type="entry name" value="UDP-Glycosyltransferase/glycogen phosphorylase"/>
    <property type="match status" value="1"/>
</dbReference>
<dbReference type="Gene3D" id="1.20.120.1230">
    <property type="match status" value="1"/>
</dbReference>
<evidence type="ECO:0000259" key="10">
    <source>
        <dbReference type="Pfam" id="PF00862"/>
    </source>
</evidence>
<dbReference type="PANTHER" id="PTHR45839">
    <property type="match status" value="1"/>
</dbReference>
<name>A0A2U1PXI3_ARTAN</name>
<dbReference type="PANTHER" id="PTHR45839:SF7">
    <property type="entry name" value="SUCROSE SYNTHASE 1"/>
    <property type="match status" value="1"/>
</dbReference>
<dbReference type="Proteomes" id="UP000245207">
    <property type="component" value="Unassembled WGS sequence"/>
</dbReference>
<comment type="function">
    <text evidence="1 7">Sucrose-cleaving enzyme that provides UDP-glucose and fructose for various metabolic pathways.</text>
</comment>
<evidence type="ECO:0000256" key="1">
    <source>
        <dbReference type="ARBA" id="ARBA00002595"/>
    </source>
</evidence>
<feature type="compositionally biased region" description="Basic residues" evidence="8">
    <location>
        <begin position="364"/>
        <end position="377"/>
    </location>
</feature>
<evidence type="ECO:0000259" key="11">
    <source>
        <dbReference type="Pfam" id="PF24861"/>
    </source>
</evidence>
<feature type="domain" description="Sucrose synthase first GT-B" evidence="10">
    <location>
        <begin position="868"/>
        <end position="1086"/>
    </location>
</feature>
<proteinExistence type="inferred from homology"/>
<evidence type="ECO:0000256" key="3">
    <source>
        <dbReference type="ARBA" id="ARBA00012540"/>
    </source>
</evidence>
<feature type="domain" description="Sucrose synthase N-terminal" evidence="11">
    <location>
        <begin position="589"/>
        <end position="665"/>
    </location>
</feature>
<evidence type="ECO:0000259" key="9">
    <source>
        <dbReference type="Pfam" id="PF00534"/>
    </source>
</evidence>
<comment type="catalytic activity">
    <reaction evidence="6 7">
        <text>an NDP-alpha-D-glucose + D-fructose = a ribonucleoside 5'-diphosphate + sucrose + H(+)</text>
        <dbReference type="Rhea" id="RHEA:16241"/>
        <dbReference type="ChEBI" id="CHEBI:15378"/>
        <dbReference type="ChEBI" id="CHEBI:17992"/>
        <dbReference type="ChEBI" id="CHEBI:37721"/>
        <dbReference type="ChEBI" id="CHEBI:57930"/>
        <dbReference type="ChEBI" id="CHEBI:76533"/>
        <dbReference type="EC" id="2.4.1.13"/>
    </reaction>
</comment>
<accession>A0A2U1PXI3</accession>
<protein>
    <recommendedName>
        <fullName evidence="3 7">Sucrose synthase</fullName>
        <ecNumber evidence="3 7">2.4.1.13</ecNumber>
    </recommendedName>
</protein>
<dbReference type="InterPro" id="IPR056735">
    <property type="entry name" value="SUS_N"/>
</dbReference>
<evidence type="ECO:0000313" key="14">
    <source>
        <dbReference type="Proteomes" id="UP000245207"/>
    </source>
</evidence>
<dbReference type="EC" id="2.4.1.13" evidence="3 7"/>
<dbReference type="STRING" id="35608.A0A2U1PXI3"/>
<dbReference type="Pfam" id="PF24862">
    <property type="entry name" value="SUS_EPBD"/>
    <property type="match status" value="1"/>
</dbReference>
<dbReference type="GO" id="GO:0005985">
    <property type="term" value="P:sucrose metabolic process"/>
    <property type="evidence" value="ECO:0007669"/>
    <property type="project" value="InterPro"/>
</dbReference>
<dbReference type="InterPro" id="IPR000368">
    <property type="entry name" value="Sucrose_synth_GT-B1"/>
</dbReference>
<keyword evidence="5 7" id="KW-0808">Transferase</keyword>